<dbReference type="PANTHER" id="PTHR43433">
    <property type="entry name" value="HYDROLASE, ALPHA/BETA FOLD FAMILY PROTEIN"/>
    <property type="match status" value="1"/>
</dbReference>
<comment type="caution">
    <text evidence="2">The sequence shown here is derived from an EMBL/GenBank/DDBJ whole genome shotgun (WGS) entry which is preliminary data.</text>
</comment>
<name>A0ABQ2HRC8_9MICO</name>
<dbReference type="SUPFAM" id="SSF53474">
    <property type="entry name" value="alpha/beta-Hydrolases"/>
    <property type="match status" value="1"/>
</dbReference>
<keyword evidence="3" id="KW-1185">Reference proteome</keyword>
<reference evidence="3" key="1">
    <citation type="journal article" date="2019" name="Int. J. Syst. Evol. Microbiol.">
        <title>The Global Catalogue of Microorganisms (GCM) 10K type strain sequencing project: providing services to taxonomists for standard genome sequencing and annotation.</title>
        <authorList>
            <consortium name="The Broad Institute Genomics Platform"/>
            <consortium name="The Broad Institute Genome Sequencing Center for Infectious Disease"/>
            <person name="Wu L."/>
            <person name="Ma J."/>
        </authorList>
    </citation>
    <scope>NUCLEOTIDE SEQUENCE [LARGE SCALE GENOMIC DNA]</scope>
    <source>
        <strain evidence="3">JCM 1365</strain>
    </source>
</reference>
<dbReference type="InterPro" id="IPR050471">
    <property type="entry name" value="AB_hydrolase"/>
</dbReference>
<dbReference type="InterPro" id="IPR029058">
    <property type="entry name" value="AB_hydrolase_fold"/>
</dbReference>
<dbReference type="Pfam" id="PF00561">
    <property type="entry name" value="Abhydrolase_1"/>
    <property type="match status" value="1"/>
</dbReference>
<keyword evidence="2" id="KW-0378">Hydrolase</keyword>
<feature type="domain" description="AB hydrolase-1" evidence="1">
    <location>
        <begin position="52"/>
        <end position="292"/>
    </location>
</feature>
<proteinExistence type="predicted"/>
<evidence type="ECO:0000313" key="3">
    <source>
        <dbReference type="Proteomes" id="UP000623461"/>
    </source>
</evidence>
<dbReference type="RefSeq" id="WP_081920469.1">
    <property type="nucleotide sequence ID" value="NZ_BMNZ01000002.1"/>
</dbReference>
<sequence length="312" mass="31846">MTDTPSTPSTSSTPTTPVTVTVTESDVDLGDGHVLHVYDTGDPGTTGVEPLVVVWHHGTPNIGAPPRPLFDAAARLGIRWVSYDRPGYGGSTARPGRDVASAARDVAAVADHLGVGSIAVMGHSGGGTHALAPAALLGDRVRGVVSVSPVAPFGAFGLDWFAGMAPGGEASLRAAAAGREAKETHEAAAAQVPEGEVDFGFVPADQEAFSGPWGWFGSVVGPALAAGPAALIDDDLAYVSDWGFDLADVTAPTLVVHGAADRMVPASHGEWLARAIPGAELWLQPGDGHISVLRTAEDALTWLARAARAARP</sequence>
<evidence type="ECO:0000313" key="2">
    <source>
        <dbReference type="EMBL" id="GGM87670.1"/>
    </source>
</evidence>
<accession>A0ABQ2HRC8</accession>
<dbReference type="Proteomes" id="UP000623461">
    <property type="component" value="Unassembled WGS sequence"/>
</dbReference>
<evidence type="ECO:0000259" key="1">
    <source>
        <dbReference type="Pfam" id="PF00561"/>
    </source>
</evidence>
<protein>
    <submittedName>
        <fullName evidence="2">Alpha/beta hydrolase</fullName>
    </submittedName>
</protein>
<dbReference type="InterPro" id="IPR000073">
    <property type="entry name" value="AB_hydrolase_1"/>
</dbReference>
<organism evidence="2 3">
    <name type="scientific">Terrabacter tumescens</name>
    <dbReference type="NCBI Taxonomy" id="60443"/>
    <lineage>
        <taxon>Bacteria</taxon>
        <taxon>Bacillati</taxon>
        <taxon>Actinomycetota</taxon>
        <taxon>Actinomycetes</taxon>
        <taxon>Micrococcales</taxon>
        <taxon>Intrasporangiaceae</taxon>
        <taxon>Terrabacter</taxon>
    </lineage>
</organism>
<dbReference type="Gene3D" id="3.40.50.1820">
    <property type="entry name" value="alpha/beta hydrolase"/>
    <property type="match status" value="1"/>
</dbReference>
<dbReference type="EMBL" id="BMNZ01000002">
    <property type="protein sequence ID" value="GGM87670.1"/>
    <property type="molecule type" value="Genomic_DNA"/>
</dbReference>
<dbReference type="PANTHER" id="PTHR43433:SF5">
    <property type="entry name" value="AB HYDROLASE-1 DOMAIN-CONTAINING PROTEIN"/>
    <property type="match status" value="1"/>
</dbReference>
<dbReference type="GO" id="GO:0016787">
    <property type="term" value="F:hydrolase activity"/>
    <property type="evidence" value="ECO:0007669"/>
    <property type="project" value="UniProtKB-KW"/>
</dbReference>
<gene>
    <name evidence="2" type="ORF">GCM10009721_10790</name>
</gene>